<dbReference type="EMBL" id="JBEPSB010000002">
    <property type="protein sequence ID" value="MET4559793.1"/>
    <property type="molecule type" value="Genomic_DNA"/>
</dbReference>
<dbReference type="InterPro" id="IPR016450">
    <property type="entry name" value="UCP005522"/>
</dbReference>
<dbReference type="InterPro" id="IPR025841">
    <property type="entry name" value="CP_ATPgrasp_2"/>
</dbReference>
<evidence type="ECO:0000313" key="2">
    <source>
        <dbReference type="EMBL" id="MET4559793.1"/>
    </source>
</evidence>
<dbReference type="PANTHER" id="PTHR34595">
    <property type="entry name" value="BLR5612 PROTEIN"/>
    <property type="match status" value="1"/>
</dbReference>
<protein>
    <submittedName>
        <fullName evidence="2">Circularly permuted ATP-grasp superfamily protein</fullName>
    </submittedName>
</protein>
<dbReference type="SUPFAM" id="SSF56059">
    <property type="entry name" value="Glutathione synthetase ATP-binding domain-like"/>
    <property type="match status" value="1"/>
</dbReference>
<sequence length="495" mass="56402">MKLYESGLFFDEMLDGNQPKPHYRSFHRKLGAFSKEQLEEKNQQAQSSFLRQGITFTVYGAQGGTERTMPFDFVPIIIPNKQWAVIEAGMKQRVEALNCFLHDVYHEQIIIQDGVIPKWLVKSNPYYFKEIVGVQIPIDNHIFLAGIDLIRDENGVYRVLEDNLRNPSGMSYVFQNRHVMKEVYPEFFSKHTILSLERQMAFMKKALLAHRPRKLDASADPKAVLLTAGMYNSAYYDHVFLAQQLNIPLVEGRDLIVQGDMVYMKTIYGLEQVDIIYRRIDDDFLDPTVFREDSLLGVANIMAAYKAGNVAILNAVGNGVADDKAIYVYVPDMIRYYLKEEPILENVVTYLLHDDEQRAWVLDHLHELVIKNVSASGGYDMLIGPHASDEDIALFRQKILENPHQYIAQPTIQLSRAPAYQDGRFYPCHVDLRVYVMKGDDIYVLPGGLSRVALKEGSLVVNSSQGGGAKDTWILKEEIQHAKSSSRCTILDGKI</sequence>
<dbReference type="Proteomes" id="UP001549363">
    <property type="component" value="Unassembled WGS sequence"/>
</dbReference>
<accession>A0ABV2PFR8</accession>
<feature type="domain" description="Circularly permuted ATP-grasp type 2" evidence="1">
    <location>
        <begin position="75"/>
        <end position="453"/>
    </location>
</feature>
<reference evidence="2 3" key="1">
    <citation type="submission" date="2024-06" db="EMBL/GenBank/DDBJ databases">
        <title>Sorghum-associated microbial communities from plants grown in Nebraska, USA.</title>
        <authorList>
            <person name="Schachtman D."/>
        </authorList>
    </citation>
    <scope>NUCLEOTIDE SEQUENCE [LARGE SCALE GENOMIC DNA]</scope>
    <source>
        <strain evidence="2 3">736</strain>
    </source>
</reference>
<name>A0ABV2PFR8_9BACI</name>
<dbReference type="PANTHER" id="PTHR34595:SF7">
    <property type="entry name" value="SLL1039 PROTEIN"/>
    <property type="match status" value="1"/>
</dbReference>
<dbReference type="Gene3D" id="3.40.50.11290">
    <property type="match status" value="1"/>
</dbReference>
<evidence type="ECO:0000259" key="1">
    <source>
        <dbReference type="Pfam" id="PF14403"/>
    </source>
</evidence>
<comment type="caution">
    <text evidence="2">The sequence shown here is derived from an EMBL/GenBank/DDBJ whole genome shotgun (WGS) entry which is preliminary data.</text>
</comment>
<dbReference type="RefSeq" id="WP_354471064.1">
    <property type="nucleotide sequence ID" value="NZ_JBEPSB010000002.1"/>
</dbReference>
<dbReference type="Pfam" id="PF14403">
    <property type="entry name" value="CP_ATPgrasp_2"/>
    <property type="match status" value="1"/>
</dbReference>
<gene>
    <name evidence="2" type="ORF">ABIA69_000936</name>
</gene>
<proteinExistence type="predicted"/>
<dbReference type="InterPro" id="IPR051680">
    <property type="entry name" value="ATP-dep_Glu-Cys_Ligase-2"/>
</dbReference>
<dbReference type="Gene3D" id="3.30.1490.270">
    <property type="match status" value="1"/>
</dbReference>
<evidence type="ECO:0000313" key="3">
    <source>
        <dbReference type="Proteomes" id="UP001549363"/>
    </source>
</evidence>
<dbReference type="PIRSF" id="PIRSF005522">
    <property type="entry name" value="UCP005522"/>
    <property type="match status" value="1"/>
</dbReference>
<keyword evidence="3" id="KW-1185">Reference proteome</keyword>
<organism evidence="2 3">
    <name type="scientific">Lysinibacillus parviboronicapiens</name>
    <dbReference type="NCBI Taxonomy" id="436516"/>
    <lineage>
        <taxon>Bacteria</taxon>
        <taxon>Bacillati</taxon>
        <taxon>Bacillota</taxon>
        <taxon>Bacilli</taxon>
        <taxon>Bacillales</taxon>
        <taxon>Bacillaceae</taxon>
        <taxon>Lysinibacillus</taxon>
    </lineage>
</organism>